<keyword evidence="1 2" id="KW-0560">Oxidoreductase</keyword>
<dbReference type="eggNOG" id="KOG1182">
    <property type="taxonomic scope" value="Eukaryota"/>
</dbReference>
<evidence type="ECO:0000256" key="2">
    <source>
        <dbReference type="RuleBase" id="RU365014"/>
    </source>
</evidence>
<dbReference type="GO" id="GO:0009083">
    <property type="term" value="P:branched-chain amino acid catabolic process"/>
    <property type="evidence" value="ECO:0007669"/>
    <property type="project" value="TreeGrafter"/>
</dbReference>
<dbReference type="EC" id="1.2.4.4" evidence="2"/>
<dbReference type="FunCoup" id="Q4N1L6">
    <property type="interactions" value="96"/>
</dbReference>
<dbReference type="GO" id="GO:0003863">
    <property type="term" value="F:branched-chain 2-oxo acid dehydrogenase activity"/>
    <property type="evidence" value="ECO:0007669"/>
    <property type="project" value="UniProtKB-EC"/>
</dbReference>
<evidence type="ECO:0000313" key="5">
    <source>
        <dbReference type="Proteomes" id="UP000001949"/>
    </source>
</evidence>
<dbReference type="VEuPathDB" id="PiroplasmaDB:TpMuguga_04g00719"/>
<dbReference type="Gene3D" id="3.40.50.970">
    <property type="match status" value="1"/>
</dbReference>
<keyword evidence="5" id="KW-1185">Reference proteome</keyword>
<proteinExistence type="inferred from homology"/>
<comment type="cofactor">
    <cofactor evidence="2">
        <name>thiamine diphosphate</name>
        <dbReference type="ChEBI" id="CHEBI:58937"/>
    </cofactor>
</comment>
<dbReference type="EMBL" id="AAGK01000004">
    <property type="protein sequence ID" value="EAN32072.1"/>
    <property type="molecule type" value="Genomic_DNA"/>
</dbReference>
<comment type="similarity">
    <text evidence="2">Belongs to the BCKDHA family.</text>
</comment>
<keyword evidence="2" id="KW-0786">Thiamine pyrophosphate</keyword>
<comment type="caution">
    <text evidence="4">The sequence shown here is derived from an EMBL/GenBank/DDBJ whole genome shotgun (WGS) entry which is preliminary data.</text>
</comment>
<reference evidence="4 5" key="1">
    <citation type="journal article" date="2005" name="Science">
        <title>Genome sequence of Theileria parva, a bovine pathogen that transforms lymphocytes.</title>
        <authorList>
            <person name="Gardner M.J."/>
            <person name="Bishop R."/>
            <person name="Shah T."/>
            <person name="de Villiers E.P."/>
            <person name="Carlton J.M."/>
            <person name="Hall N."/>
            <person name="Ren Q."/>
            <person name="Paulsen I.T."/>
            <person name="Pain A."/>
            <person name="Berriman M."/>
            <person name="Wilson R.J.M."/>
            <person name="Sato S."/>
            <person name="Ralph S.A."/>
            <person name="Mann D.J."/>
            <person name="Xiong Z."/>
            <person name="Shallom S.J."/>
            <person name="Weidman J."/>
            <person name="Jiang L."/>
            <person name="Lynn J."/>
            <person name="Weaver B."/>
            <person name="Shoaibi A."/>
            <person name="Domingo A.R."/>
            <person name="Wasawo D."/>
            <person name="Crabtree J."/>
            <person name="Wortman J.R."/>
            <person name="Haas B."/>
            <person name="Angiuoli S.V."/>
            <person name="Creasy T.H."/>
            <person name="Lu C."/>
            <person name="Suh B."/>
            <person name="Silva J.C."/>
            <person name="Utterback T.R."/>
            <person name="Feldblyum T.V."/>
            <person name="Pertea M."/>
            <person name="Allen J."/>
            <person name="Nierman W.C."/>
            <person name="Taracha E.L.N."/>
            <person name="Salzberg S.L."/>
            <person name="White O.R."/>
            <person name="Fitzhugh H.A."/>
            <person name="Morzaria S."/>
            <person name="Venter J.C."/>
            <person name="Fraser C.M."/>
            <person name="Nene V."/>
        </authorList>
    </citation>
    <scope>NUCLEOTIDE SEQUENCE [LARGE SCALE GENOMIC DNA]</scope>
    <source>
        <strain evidence="4 5">Muguga</strain>
    </source>
</reference>
<sequence>MLSKLSPINPASIRKYGSSIFGLLNKRNLNASISFYTTHSKRPENPRVFNDPSEVKPYVQGLRYTEFTTELEMVTDSQVMPIFQVMKTDGTLHEGHKSPFESDEKVKEYLQIMVKLNVWDNLFYNIQRQGRISFYIQNQGEEATQLGAGLALQPQDHLFCQYRYFTKDYKNFRELGVIYVKGCTEDDVLAQLFSTHKDEGKGRQMPISYSKKEVNLHTITTPLSSQIPQASGSGYALKMQGADAVAMVFFGEGAASEGDCHAAMNFAAVRQAQTIFACRNNSYSISTPVRDQYIGDGIAIRGVALGIPSIRVDGNDLFASYMATKYCREYCVKHSTPIVIEYMTYRIGHHSTSDESSQYRGKGEFEAWAMDGVNPIKRLGLYLESKGLWSKEEEAALRKSATSYMLKKIKEYENTKAYELLPGLFDDVYDAPHPDLLAQRRELKEHLEKYKDKYDLSKYRGLGE</sequence>
<organism evidence="4 5">
    <name type="scientific">Theileria parva</name>
    <name type="common">East coast fever infection agent</name>
    <dbReference type="NCBI Taxonomy" id="5875"/>
    <lineage>
        <taxon>Eukaryota</taxon>
        <taxon>Sar</taxon>
        <taxon>Alveolata</taxon>
        <taxon>Apicomplexa</taxon>
        <taxon>Aconoidasida</taxon>
        <taxon>Piroplasmida</taxon>
        <taxon>Theileriidae</taxon>
        <taxon>Theileria</taxon>
    </lineage>
</organism>
<dbReference type="FunFam" id="3.40.50.970:FF:000108">
    <property type="entry name" value="2-oxoisovalerate dehydrogenase subunit alpha"/>
    <property type="match status" value="1"/>
</dbReference>
<accession>Q4N1L6</accession>
<dbReference type="InParanoid" id="Q4N1L6"/>
<dbReference type="AlphaFoldDB" id="Q4N1L6"/>
<dbReference type="SUPFAM" id="SSF52518">
    <property type="entry name" value="Thiamin diphosphate-binding fold (THDP-binding)"/>
    <property type="match status" value="1"/>
</dbReference>
<dbReference type="Pfam" id="PF00676">
    <property type="entry name" value="E1_dh"/>
    <property type="match status" value="1"/>
</dbReference>
<gene>
    <name evidence="4" type="ordered locus">TP04_0719</name>
</gene>
<dbReference type="PANTHER" id="PTHR43380">
    <property type="entry name" value="2-OXOISOVALERATE DEHYDROGENASE SUBUNIT ALPHA, MITOCHONDRIAL"/>
    <property type="match status" value="1"/>
</dbReference>
<evidence type="ECO:0000259" key="3">
    <source>
        <dbReference type="Pfam" id="PF00676"/>
    </source>
</evidence>
<dbReference type="OMA" id="GMFRGVN"/>
<evidence type="ECO:0000313" key="4">
    <source>
        <dbReference type="EMBL" id="EAN32072.1"/>
    </source>
</evidence>
<dbReference type="GeneID" id="3501256"/>
<feature type="domain" description="Dehydrogenase E1 component" evidence="3">
    <location>
        <begin position="112"/>
        <end position="416"/>
    </location>
</feature>
<dbReference type="CDD" id="cd02000">
    <property type="entry name" value="TPP_E1_PDC_ADC_BCADC"/>
    <property type="match status" value="1"/>
</dbReference>
<dbReference type="Proteomes" id="UP000001949">
    <property type="component" value="Unassembled WGS sequence"/>
</dbReference>
<dbReference type="InterPro" id="IPR029061">
    <property type="entry name" value="THDP-binding"/>
</dbReference>
<protein>
    <recommendedName>
        <fullName evidence="2">2-oxoisovalerate dehydrogenase subunit alpha</fullName>
        <ecNumber evidence="2">1.2.4.4</ecNumber>
    </recommendedName>
    <alternativeName>
        <fullName evidence="2">Branched-chain alpha-keto acid dehydrogenase E1 component alpha chain</fullName>
    </alternativeName>
</protein>
<comment type="catalytic activity">
    <reaction evidence="2">
        <text>N(6)-[(R)-lipoyl]-L-lysyl-[protein] + 3-methyl-2-oxobutanoate + H(+) = N(6)-[(R)-S(8)-2-methylpropanoyldihydrolipoyl]-L-lysyl-[protein] + CO2</text>
        <dbReference type="Rhea" id="RHEA:13457"/>
        <dbReference type="Rhea" id="RHEA-COMP:10474"/>
        <dbReference type="Rhea" id="RHEA-COMP:10497"/>
        <dbReference type="ChEBI" id="CHEBI:11851"/>
        <dbReference type="ChEBI" id="CHEBI:15378"/>
        <dbReference type="ChEBI" id="CHEBI:16526"/>
        <dbReference type="ChEBI" id="CHEBI:83099"/>
        <dbReference type="ChEBI" id="CHEBI:83142"/>
        <dbReference type="EC" id="1.2.4.4"/>
    </reaction>
</comment>
<dbReference type="STRING" id="5875.Q4N1L6"/>
<name>Q4N1L6_THEPA</name>
<dbReference type="KEGG" id="tpv:TP04_0719"/>
<dbReference type="InterPro" id="IPR001017">
    <property type="entry name" value="DH_E1"/>
</dbReference>
<evidence type="ECO:0000256" key="1">
    <source>
        <dbReference type="ARBA" id="ARBA00023002"/>
    </source>
</evidence>
<comment type="function">
    <text evidence="2">The branched-chain alpha-keto dehydrogenase complex catalyzes the overall conversion of alpha-keto acids to acyl-CoA and CO(2). It contains multiple copies of three enzymatic components: branched-chain alpha-keto acid decarboxylase (E1), lipoamide acyltransferase (E2) and lipoamide dehydrogenase (E3).</text>
</comment>
<dbReference type="InterPro" id="IPR050771">
    <property type="entry name" value="Alpha-ketoacid_DH_E1_comp"/>
</dbReference>
<dbReference type="PANTHER" id="PTHR43380:SF1">
    <property type="entry name" value="2-OXOISOVALERATE DEHYDROGENASE SUBUNIT ALPHA, MITOCHONDRIAL"/>
    <property type="match status" value="1"/>
</dbReference>